<sequence length="52" mass="5847">MTFARCGRTRCCKKTHIALQTPYSAFVPAPDDAAAMTGWVEIISKPRELRLH</sequence>
<dbReference type="AlphaFoldDB" id="A0A256GYM3"/>
<evidence type="ECO:0000313" key="1">
    <source>
        <dbReference type="EMBL" id="OYR32277.1"/>
    </source>
</evidence>
<reference evidence="1 2" key="1">
    <citation type="submission" date="2017-07" db="EMBL/GenBank/DDBJ databases">
        <title>Draft genome of Ochrobactrum lupini type strain LUP21.</title>
        <authorList>
            <person name="Krzyzanowska D.M."/>
            <person name="Jafra S."/>
        </authorList>
    </citation>
    <scope>NUCLEOTIDE SEQUENCE [LARGE SCALE GENOMIC DNA]</scope>
    <source>
        <strain evidence="1 2">LUP21</strain>
    </source>
</reference>
<dbReference type="EMBL" id="NNRN01000030">
    <property type="protein sequence ID" value="OYR32277.1"/>
    <property type="molecule type" value="Genomic_DNA"/>
</dbReference>
<proteinExistence type="predicted"/>
<organism evidence="1 2">
    <name type="scientific">Brucella lupini</name>
    <dbReference type="NCBI Taxonomy" id="255457"/>
    <lineage>
        <taxon>Bacteria</taxon>
        <taxon>Pseudomonadati</taxon>
        <taxon>Pseudomonadota</taxon>
        <taxon>Alphaproteobacteria</taxon>
        <taxon>Hyphomicrobiales</taxon>
        <taxon>Brucellaceae</taxon>
        <taxon>Brucella/Ochrobactrum group</taxon>
        <taxon>Brucella</taxon>
    </lineage>
</organism>
<comment type="caution">
    <text evidence="1">The sequence shown here is derived from an EMBL/GenBank/DDBJ whole genome shotgun (WGS) entry which is preliminary data.</text>
</comment>
<dbReference type="Proteomes" id="UP000216363">
    <property type="component" value="Unassembled WGS sequence"/>
</dbReference>
<evidence type="ECO:0000313" key="2">
    <source>
        <dbReference type="Proteomes" id="UP000216363"/>
    </source>
</evidence>
<gene>
    <name evidence="1" type="ORF">CES86_0242</name>
</gene>
<accession>A0A256GYM3</accession>
<name>A0A256GYM3_9HYPH</name>
<protein>
    <submittedName>
        <fullName evidence="1">Uncharacterized protein</fullName>
    </submittedName>
</protein>